<proteinExistence type="predicted"/>
<evidence type="ECO:0000313" key="3">
    <source>
        <dbReference type="EMBL" id="KAB7833693.1"/>
    </source>
</evidence>
<dbReference type="OrthoDB" id="4228685at2"/>
<keyword evidence="2" id="KW-1133">Transmembrane helix</keyword>
<accession>A0A5N5VYF0</accession>
<dbReference type="AlphaFoldDB" id="A0A5N5VYF0"/>
<evidence type="ECO:0000313" key="4">
    <source>
        <dbReference type="Proteomes" id="UP000327000"/>
    </source>
</evidence>
<protein>
    <recommendedName>
        <fullName evidence="5">DUF4352 domain-containing protein</fullName>
    </recommendedName>
</protein>
<comment type="caution">
    <text evidence="3">The sequence shown here is derived from an EMBL/GenBank/DDBJ whole genome shotgun (WGS) entry which is preliminary data.</text>
</comment>
<keyword evidence="2" id="KW-0472">Membrane</keyword>
<feature type="region of interest" description="Disordered" evidence="1">
    <location>
        <begin position="165"/>
        <end position="186"/>
    </location>
</feature>
<name>A0A5N5VYF0_STRMB</name>
<keyword evidence="4" id="KW-1185">Reference proteome</keyword>
<evidence type="ECO:0000256" key="1">
    <source>
        <dbReference type="SAM" id="MobiDB-lite"/>
    </source>
</evidence>
<dbReference type="RefSeq" id="WP_152266011.1">
    <property type="nucleotide sequence ID" value="NZ_VOKX01000130.1"/>
</dbReference>
<reference evidence="3 4" key="1">
    <citation type="journal article" date="2019" name="Microb. Cell Fact.">
        <title>Exploring novel herbicidin analogues by transcriptional regulator overexpression and MS/MS molecular networking.</title>
        <authorList>
            <person name="Shi Y."/>
            <person name="Gu R."/>
            <person name="Li Y."/>
            <person name="Wang X."/>
            <person name="Ren W."/>
            <person name="Li X."/>
            <person name="Wang L."/>
            <person name="Xie Y."/>
            <person name="Hong B."/>
        </authorList>
    </citation>
    <scope>NUCLEOTIDE SEQUENCE [LARGE SCALE GENOMIC DNA]</scope>
    <source>
        <strain evidence="3 4">US-43</strain>
    </source>
</reference>
<organism evidence="3 4">
    <name type="scientific">Streptomyces mobaraensis</name>
    <name type="common">Streptoverticillium mobaraense</name>
    <dbReference type="NCBI Taxonomy" id="35621"/>
    <lineage>
        <taxon>Bacteria</taxon>
        <taxon>Bacillati</taxon>
        <taxon>Actinomycetota</taxon>
        <taxon>Actinomycetes</taxon>
        <taxon>Kitasatosporales</taxon>
        <taxon>Streptomycetaceae</taxon>
        <taxon>Streptomyces</taxon>
    </lineage>
</organism>
<feature type="transmembrane region" description="Helical" evidence="2">
    <location>
        <begin position="45"/>
        <end position="66"/>
    </location>
</feature>
<feature type="region of interest" description="Disordered" evidence="1">
    <location>
        <begin position="1"/>
        <end position="35"/>
    </location>
</feature>
<keyword evidence="2" id="KW-0812">Transmembrane</keyword>
<gene>
    <name evidence="3" type="ORF">FRZ00_32725</name>
</gene>
<evidence type="ECO:0008006" key="5">
    <source>
        <dbReference type="Google" id="ProtNLM"/>
    </source>
</evidence>
<sequence length="361" mass="38392">MDASAKEPITEPPTDAPAAFDQTAEPPAAETPAGKADRLAATWRWLAALAAVALICWGFTAVIGFFEGLGGGPVRSAADYRTQDIRTRAAGKAVIGRLRPGAGGPDRMHAEGSTSCVDDLGFDGDGVTRDQPHYVWNLEYAREADYLADLDKVRAAWREHGWKVRDTPEESASPDADRRKPARRPGVTTVADHGITLFMGPDWFTGKPILSADGGCVRYRADQGVAARTSSGAARDGSPAREGVITYDDGVRVSIGPVRPTTLSPNERGPDAPSAHAYRVTVTVTNDSGAPVELSSSDIGSYANANPGVKLLGHEPPQVVSEGGSTRLELVYAAAERPSHLDIVYGPGKFHRHYSWNLSVP</sequence>
<feature type="compositionally biased region" description="Low complexity" evidence="1">
    <location>
        <begin position="23"/>
        <end position="35"/>
    </location>
</feature>
<dbReference type="EMBL" id="VOKX01000130">
    <property type="protein sequence ID" value="KAB7833693.1"/>
    <property type="molecule type" value="Genomic_DNA"/>
</dbReference>
<dbReference type="Proteomes" id="UP000327000">
    <property type="component" value="Unassembled WGS sequence"/>
</dbReference>
<evidence type="ECO:0000256" key="2">
    <source>
        <dbReference type="SAM" id="Phobius"/>
    </source>
</evidence>